<evidence type="ECO:0000313" key="1">
    <source>
        <dbReference type="EMBL" id="KWV87033.1"/>
    </source>
</evidence>
<dbReference type="Proteomes" id="UP000061348">
    <property type="component" value="Unassembled WGS sequence"/>
</dbReference>
<dbReference type="EMBL" id="LCYA01000078">
    <property type="protein sequence ID" value="KWV87033.1"/>
    <property type="molecule type" value="Genomic_DNA"/>
</dbReference>
<protein>
    <submittedName>
        <fullName evidence="1">Uncharacterized protein</fullName>
    </submittedName>
</protein>
<organism evidence="1 2">
    <name type="scientific">Pseudomonas fluorescens</name>
    <dbReference type="NCBI Taxonomy" id="294"/>
    <lineage>
        <taxon>Bacteria</taxon>
        <taxon>Pseudomonadati</taxon>
        <taxon>Pseudomonadota</taxon>
        <taxon>Gammaproteobacteria</taxon>
        <taxon>Pseudomonadales</taxon>
        <taxon>Pseudomonadaceae</taxon>
        <taxon>Pseudomonas</taxon>
    </lineage>
</organism>
<accession>A0A109LGB7</accession>
<proteinExistence type="predicted"/>
<dbReference type="PATRIC" id="fig|294.194.peg.3196"/>
<gene>
    <name evidence="1" type="ORF">PFLmoz3_02879</name>
</gene>
<sequence length="100" mass="10590">MAQLLEVVTPRALRLRNCWPTVSSPARPVIWLRLTPLSLSASASGTGSSGALGVSQASLSTPTFCASTRDESSSCKLLDWLKLSRQNSSAESSGFQYSGL</sequence>
<comment type="caution">
    <text evidence="1">The sequence shown here is derived from an EMBL/GenBank/DDBJ whole genome shotgun (WGS) entry which is preliminary data.</text>
</comment>
<dbReference type="AlphaFoldDB" id="A0A109LGB7"/>
<evidence type="ECO:0000313" key="2">
    <source>
        <dbReference type="Proteomes" id="UP000061348"/>
    </source>
</evidence>
<reference evidence="1 2" key="1">
    <citation type="submission" date="2015-05" db="EMBL/GenBank/DDBJ databases">
        <title>A genomic and transcriptomic approach to investigate the blue pigment phenotype in Pseudomonas fluorescens.</title>
        <authorList>
            <person name="Andreani N.A."/>
            <person name="Cardazzo B."/>
        </authorList>
    </citation>
    <scope>NUCLEOTIDE SEQUENCE [LARGE SCALE GENOMIC DNA]</scope>
    <source>
        <strain evidence="1 2">Ps_22</strain>
    </source>
</reference>
<name>A0A109LGB7_PSEFL</name>